<dbReference type="InterPro" id="IPR008427">
    <property type="entry name" value="Extracellular_membr_CFEM_dom"/>
</dbReference>
<keyword evidence="13" id="KW-0325">Glycoprotein</keyword>
<dbReference type="EMBL" id="ML732151">
    <property type="protein sequence ID" value="KAB8079331.1"/>
    <property type="molecule type" value="Genomic_DNA"/>
</dbReference>
<evidence type="ECO:0000256" key="7">
    <source>
        <dbReference type="ARBA" id="ARBA00022622"/>
    </source>
</evidence>
<feature type="compositionally biased region" description="Polar residues" evidence="16">
    <location>
        <begin position="91"/>
        <end position="100"/>
    </location>
</feature>
<reference evidence="19 20" key="1">
    <citation type="submission" date="2019-04" db="EMBL/GenBank/DDBJ databases">
        <title>Friends and foes A comparative genomics study of 23 Aspergillus species from section Flavi.</title>
        <authorList>
            <consortium name="DOE Joint Genome Institute"/>
            <person name="Kjaerbolling I."/>
            <person name="Vesth T."/>
            <person name="Frisvad J.C."/>
            <person name="Nybo J.L."/>
            <person name="Theobald S."/>
            <person name="Kildgaard S."/>
            <person name="Isbrandt T."/>
            <person name="Kuo A."/>
            <person name="Sato A."/>
            <person name="Lyhne E.K."/>
            <person name="Kogle M.E."/>
            <person name="Wiebenga A."/>
            <person name="Kun R.S."/>
            <person name="Lubbers R.J."/>
            <person name="Makela M.R."/>
            <person name="Barry K."/>
            <person name="Chovatia M."/>
            <person name="Clum A."/>
            <person name="Daum C."/>
            <person name="Haridas S."/>
            <person name="He G."/>
            <person name="LaButti K."/>
            <person name="Lipzen A."/>
            <person name="Mondo S."/>
            <person name="Riley R."/>
            <person name="Salamov A."/>
            <person name="Simmons B.A."/>
            <person name="Magnuson J.K."/>
            <person name="Henrissat B."/>
            <person name="Mortensen U.H."/>
            <person name="Larsen T.O."/>
            <person name="Devries R.P."/>
            <person name="Grigoriev I.V."/>
            <person name="Machida M."/>
            <person name="Baker S.E."/>
            <person name="Andersen M.R."/>
        </authorList>
    </citation>
    <scope>NUCLEOTIDE SEQUENCE [LARGE SCALE GENOMIC DNA]</scope>
    <source>
        <strain evidence="19 20">CBS 151.66</strain>
    </source>
</reference>
<keyword evidence="14" id="KW-0449">Lipoprotein</keyword>
<dbReference type="Proteomes" id="UP000326565">
    <property type="component" value="Unassembled WGS sequence"/>
</dbReference>
<keyword evidence="8 15" id="KW-0479">Metal-binding</keyword>
<evidence type="ECO:0000256" key="12">
    <source>
        <dbReference type="ARBA" id="ARBA00023157"/>
    </source>
</evidence>
<dbReference type="GO" id="GO:0005576">
    <property type="term" value="C:extracellular region"/>
    <property type="evidence" value="ECO:0007669"/>
    <property type="project" value="UniProtKB-SubCell"/>
</dbReference>
<evidence type="ECO:0000256" key="14">
    <source>
        <dbReference type="ARBA" id="ARBA00023288"/>
    </source>
</evidence>
<sequence length="230" mass="22390">MQFSHALIVLFAGLATAQLNVPPCSLQCILGALSSDGCTTLTDFSCHCQKPELVEKVTPCVQKSCGLPEQSAVSRLVVSQCSAAGHPITIPNPTASTTTHPPGSDSTTAGSTGSGSAHPTPTDSTKSATGSVTIPTVSSSTKTNLNGSSTAGSSSSHAHGSSSTSSASSSTPGTSSSDAASSSGSKSSSAPSGKSSSSSVSPPLKTNGASHVTGSFAGVAIAAAAAYYHL</sequence>
<feature type="region of interest" description="Disordered" evidence="16">
    <location>
        <begin position="88"/>
        <end position="208"/>
    </location>
</feature>
<dbReference type="AlphaFoldDB" id="A0A5N5XF47"/>
<feature type="compositionally biased region" description="Low complexity" evidence="16">
    <location>
        <begin position="101"/>
        <end position="122"/>
    </location>
</feature>
<evidence type="ECO:0000256" key="3">
    <source>
        <dbReference type="ARBA" id="ARBA00010031"/>
    </source>
</evidence>
<keyword evidence="12 15" id="KW-1015">Disulfide bond</keyword>
<evidence type="ECO:0000259" key="18">
    <source>
        <dbReference type="PROSITE" id="PS52012"/>
    </source>
</evidence>
<evidence type="ECO:0000313" key="19">
    <source>
        <dbReference type="EMBL" id="KAB8079331.1"/>
    </source>
</evidence>
<comment type="subcellular location">
    <subcellularLocation>
        <location evidence="1">Cell membrane</location>
        <topology evidence="1">Lipid-anchor</topology>
        <topology evidence="1">GPI-anchor</topology>
    </subcellularLocation>
    <subcellularLocation>
        <location evidence="2">Secreted</location>
    </subcellularLocation>
</comment>
<gene>
    <name evidence="19" type="ORF">BDV29DRAFT_164819</name>
</gene>
<keyword evidence="6 15" id="KW-0349">Heme</keyword>
<evidence type="ECO:0000313" key="20">
    <source>
        <dbReference type="Proteomes" id="UP000326565"/>
    </source>
</evidence>
<feature type="binding site" description="axial binding residue" evidence="15">
    <location>
        <position position="43"/>
    </location>
    <ligand>
        <name>heme</name>
        <dbReference type="ChEBI" id="CHEBI:30413"/>
    </ligand>
    <ligandPart>
        <name>Fe</name>
        <dbReference type="ChEBI" id="CHEBI:18248"/>
    </ligandPart>
</feature>
<evidence type="ECO:0000256" key="11">
    <source>
        <dbReference type="ARBA" id="ARBA00023136"/>
    </source>
</evidence>
<protein>
    <recommendedName>
        <fullName evidence="18">CFEM domain-containing protein</fullName>
    </recommendedName>
</protein>
<keyword evidence="20" id="KW-1185">Reference proteome</keyword>
<keyword evidence="7" id="KW-0336">GPI-anchor</keyword>
<evidence type="ECO:0000256" key="4">
    <source>
        <dbReference type="ARBA" id="ARBA00022475"/>
    </source>
</evidence>
<feature type="domain" description="CFEM" evidence="18">
    <location>
        <begin position="1"/>
        <end position="108"/>
    </location>
</feature>
<evidence type="ECO:0000256" key="8">
    <source>
        <dbReference type="ARBA" id="ARBA00022723"/>
    </source>
</evidence>
<evidence type="ECO:0000256" key="16">
    <source>
        <dbReference type="SAM" id="MobiDB-lite"/>
    </source>
</evidence>
<evidence type="ECO:0000256" key="6">
    <source>
        <dbReference type="ARBA" id="ARBA00022617"/>
    </source>
</evidence>
<dbReference type="PANTHER" id="PTHR37928:SF2">
    <property type="entry name" value="GPI ANCHORED CFEM DOMAIN PROTEIN (AFU_ORTHOLOGUE AFUA_6G10580)"/>
    <property type="match status" value="1"/>
</dbReference>
<feature type="chain" id="PRO_5024880165" description="CFEM domain-containing protein" evidence="17">
    <location>
        <begin position="18"/>
        <end position="230"/>
    </location>
</feature>
<dbReference type="OrthoDB" id="3767534at2759"/>
<evidence type="ECO:0000256" key="15">
    <source>
        <dbReference type="PROSITE-ProRule" id="PRU01356"/>
    </source>
</evidence>
<keyword evidence="4" id="KW-1003">Cell membrane</keyword>
<dbReference type="PANTHER" id="PTHR37928">
    <property type="entry name" value="CFEM DOMAIN PROTEIN (AFU_ORTHOLOGUE AFUA_6G14090)"/>
    <property type="match status" value="1"/>
</dbReference>
<keyword evidence="9 17" id="KW-0732">Signal</keyword>
<evidence type="ECO:0000256" key="10">
    <source>
        <dbReference type="ARBA" id="ARBA00023004"/>
    </source>
</evidence>
<evidence type="ECO:0000256" key="2">
    <source>
        <dbReference type="ARBA" id="ARBA00004613"/>
    </source>
</evidence>
<keyword evidence="11" id="KW-0472">Membrane</keyword>
<evidence type="ECO:0000256" key="5">
    <source>
        <dbReference type="ARBA" id="ARBA00022525"/>
    </source>
</evidence>
<feature type="compositionally biased region" description="Polar residues" evidence="16">
    <location>
        <begin position="123"/>
        <end position="146"/>
    </location>
</feature>
<keyword evidence="5" id="KW-0964">Secreted</keyword>
<proteinExistence type="inferred from homology"/>
<evidence type="ECO:0000256" key="17">
    <source>
        <dbReference type="SAM" id="SignalP"/>
    </source>
</evidence>
<feature type="disulfide bond" evidence="15">
    <location>
        <begin position="48"/>
        <end position="81"/>
    </location>
</feature>
<evidence type="ECO:0000256" key="13">
    <source>
        <dbReference type="ARBA" id="ARBA00023180"/>
    </source>
</evidence>
<dbReference type="PROSITE" id="PS52012">
    <property type="entry name" value="CFEM"/>
    <property type="match status" value="1"/>
</dbReference>
<organism evidence="19 20">
    <name type="scientific">Aspergillus leporis</name>
    <dbReference type="NCBI Taxonomy" id="41062"/>
    <lineage>
        <taxon>Eukaryota</taxon>
        <taxon>Fungi</taxon>
        <taxon>Dikarya</taxon>
        <taxon>Ascomycota</taxon>
        <taxon>Pezizomycotina</taxon>
        <taxon>Eurotiomycetes</taxon>
        <taxon>Eurotiomycetidae</taxon>
        <taxon>Eurotiales</taxon>
        <taxon>Aspergillaceae</taxon>
        <taxon>Aspergillus</taxon>
        <taxon>Aspergillus subgen. Circumdati</taxon>
    </lineage>
</organism>
<dbReference type="SMART" id="SM00747">
    <property type="entry name" value="CFEM"/>
    <property type="match status" value="1"/>
</dbReference>
<dbReference type="Pfam" id="PF05730">
    <property type="entry name" value="CFEM"/>
    <property type="match status" value="1"/>
</dbReference>
<dbReference type="GO" id="GO:0098552">
    <property type="term" value="C:side of membrane"/>
    <property type="evidence" value="ECO:0007669"/>
    <property type="project" value="UniProtKB-KW"/>
</dbReference>
<keyword evidence="10 15" id="KW-0408">Iron</keyword>
<feature type="signal peptide" evidence="17">
    <location>
        <begin position="1"/>
        <end position="17"/>
    </location>
</feature>
<comment type="similarity">
    <text evidence="3">Belongs to the RBT5 family.</text>
</comment>
<name>A0A5N5XF47_9EURO</name>
<feature type="compositionally biased region" description="Low complexity" evidence="16">
    <location>
        <begin position="147"/>
        <end position="199"/>
    </location>
</feature>
<dbReference type="GO" id="GO:0046872">
    <property type="term" value="F:metal ion binding"/>
    <property type="evidence" value="ECO:0007669"/>
    <property type="project" value="UniProtKB-UniRule"/>
</dbReference>
<accession>A0A5N5XF47</accession>
<dbReference type="InterPro" id="IPR051735">
    <property type="entry name" value="CFEM_domain"/>
</dbReference>
<comment type="caution">
    <text evidence="15">Lacks conserved residue(s) required for the propagation of feature annotation.</text>
</comment>
<dbReference type="GO" id="GO:0005886">
    <property type="term" value="C:plasma membrane"/>
    <property type="evidence" value="ECO:0007669"/>
    <property type="project" value="UniProtKB-SubCell"/>
</dbReference>
<evidence type="ECO:0000256" key="1">
    <source>
        <dbReference type="ARBA" id="ARBA00004609"/>
    </source>
</evidence>
<evidence type="ECO:0000256" key="9">
    <source>
        <dbReference type="ARBA" id="ARBA00022729"/>
    </source>
</evidence>